<dbReference type="EMBL" id="QLTK01000002">
    <property type="protein sequence ID" value="RAS38296.1"/>
    <property type="molecule type" value="Genomic_DNA"/>
</dbReference>
<feature type="compositionally biased region" description="Polar residues" evidence="1">
    <location>
        <begin position="404"/>
        <end position="414"/>
    </location>
</feature>
<feature type="region of interest" description="Disordered" evidence="1">
    <location>
        <begin position="404"/>
        <end position="429"/>
    </location>
</feature>
<name>A0A329CU43_9BURK</name>
<evidence type="ECO:0000313" key="4">
    <source>
        <dbReference type="Proteomes" id="UP000248918"/>
    </source>
</evidence>
<dbReference type="AlphaFoldDB" id="A0A329CU43"/>
<evidence type="ECO:0000256" key="1">
    <source>
        <dbReference type="SAM" id="MobiDB-lite"/>
    </source>
</evidence>
<evidence type="ECO:0000313" key="3">
    <source>
        <dbReference type="EMBL" id="RAS38296.1"/>
    </source>
</evidence>
<dbReference type="PROSITE" id="PS51257">
    <property type="entry name" value="PROKAR_LIPOPROTEIN"/>
    <property type="match status" value="1"/>
</dbReference>
<proteinExistence type="predicted"/>
<feature type="chain" id="PRO_5016334299" description="Lipoprotein" evidence="2">
    <location>
        <begin position="18"/>
        <end position="444"/>
    </location>
</feature>
<evidence type="ECO:0008006" key="5">
    <source>
        <dbReference type="Google" id="ProtNLM"/>
    </source>
</evidence>
<keyword evidence="2" id="KW-0732">Signal</keyword>
<organism evidence="3 4">
    <name type="scientific">Paraburkholderia bryophila</name>
    <dbReference type="NCBI Taxonomy" id="420952"/>
    <lineage>
        <taxon>Bacteria</taxon>
        <taxon>Pseudomonadati</taxon>
        <taxon>Pseudomonadota</taxon>
        <taxon>Betaproteobacteria</taxon>
        <taxon>Burkholderiales</taxon>
        <taxon>Burkholderiaceae</taxon>
        <taxon>Paraburkholderia</taxon>
    </lineage>
</organism>
<feature type="signal peptide" evidence="2">
    <location>
        <begin position="1"/>
        <end position="17"/>
    </location>
</feature>
<sequence length="444" mass="46903">MKNNFLLIVVSMIVASALIGCNSSPDKRYASVSGLSTAAPTAPILDITAVASAPAAPTTIKDLPERAEAAYITALSAKTKTAADLQAALAKNIVAPKTSLDNTVISRTLLITVSPSSFHLGDRLTYLYITVVPDNFVFTGVTATATTWGSQPIDTLDITNNVQFQPELDVTLAGAVKGTAKGPLTASHQTDVKANTVEPFEQPTANLRGDRLVLTQTGARGIDLYGTTLVKLNLSPKPDSQSNVESVFIASNLKLTDDTGAREPAKKASIDVVEAKGLKGVRYTATAYLSYGLRHVVDGYQTYREDDDTVQYMEGHTQVCVVLASPTDTNFAIWGIFVNKSDPLAIATDEGPRQLSFTSADDAQRFATWLSNGPEAKIGGRTLGTLKAGDIDAGLQPMKADQTYTVQPTSTSPSPEDFPNGSACKNVTNFPESGAALKAGLNTP</sequence>
<evidence type="ECO:0000256" key="2">
    <source>
        <dbReference type="SAM" id="SignalP"/>
    </source>
</evidence>
<protein>
    <recommendedName>
        <fullName evidence="5">Lipoprotein</fullName>
    </recommendedName>
</protein>
<gene>
    <name evidence="3" type="ORF">BX591_102592</name>
</gene>
<comment type="caution">
    <text evidence="3">The sequence shown here is derived from an EMBL/GenBank/DDBJ whole genome shotgun (WGS) entry which is preliminary data.</text>
</comment>
<dbReference type="Proteomes" id="UP000248918">
    <property type="component" value="Unassembled WGS sequence"/>
</dbReference>
<accession>A0A329CU43</accession>
<dbReference type="RefSeq" id="WP_111929838.1">
    <property type="nucleotide sequence ID" value="NZ_CADFFP010000001.1"/>
</dbReference>
<reference evidence="3 4" key="1">
    <citation type="submission" date="2018-06" db="EMBL/GenBank/DDBJ databases">
        <title>Genomic Encyclopedia of Type Strains, Phase III (KMG-III): the genomes of soil and plant-associated and newly described type strains.</title>
        <authorList>
            <person name="Whitman W."/>
        </authorList>
    </citation>
    <scope>NUCLEOTIDE SEQUENCE [LARGE SCALE GENOMIC DNA]</scope>
    <source>
        <strain evidence="3 4">LMG 23644</strain>
    </source>
</reference>